<accession>A0AAD2HKG9</accession>
<gene>
    <name evidence="2" type="ORF">MYCIT1_LOCUS25882</name>
</gene>
<evidence type="ECO:0000313" key="2">
    <source>
        <dbReference type="EMBL" id="CAK5277080.1"/>
    </source>
</evidence>
<dbReference type="Proteomes" id="UP001295794">
    <property type="component" value="Unassembled WGS sequence"/>
</dbReference>
<reference evidence="2" key="1">
    <citation type="submission" date="2023-11" db="EMBL/GenBank/DDBJ databases">
        <authorList>
            <person name="De Vega J J."/>
            <person name="De Vega J J."/>
        </authorList>
    </citation>
    <scope>NUCLEOTIDE SEQUENCE</scope>
</reference>
<evidence type="ECO:0000256" key="1">
    <source>
        <dbReference type="SAM" id="MobiDB-lite"/>
    </source>
</evidence>
<name>A0AAD2HKG9_9AGAR</name>
<protein>
    <submittedName>
        <fullName evidence="2">Uncharacterized protein</fullName>
    </submittedName>
</protein>
<comment type="caution">
    <text evidence="2">The sequence shown here is derived from an EMBL/GenBank/DDBJ whole genome shotgun (WGS) entry which is preliminary data.</text>
</comment>
<dbReference type="EMBL" id="CAVNYO010000419">
    <property type="protein sequence ID" value="CAK5277080.1"/>
    <property type="molecule type" value="Genomic_DNA"/>
</dbReference>
<proteinExistence type="predicted"/>
<keyword evidence="3" id="KW-1185">Reference proteome</keyword>
<organism evidence="2 3">
    <name type="scientific">Mycena citricolor</name>
    <dbReference type="NCBI Taxonomy" id="2018698"/>
    <lineage>
        <taxon>Eukaryota</taxon>
        <taxon>Fungi</taxon>
        <taxon>Dikarya</taxon>
        <taxon>Basidiomycota</taxon>
        <taxon>Agaricomycotina</taxon>
        <taxon>Agaricomycetes</taxon>
        <taxon>Agaricomycetidae</taxon>
        <taxon>Agaricales</taxon>
        <taxon>Marasmiineae</taxon>
        <taxon>Mycenaceae</taxon>
        <taxon>Mycena</taxon>
    </lineage>
</organism>
<dbReference type="AlphaFoldDB" id="A0AAD2HKG9"/>
<feature type="region of interest" description="Disordered" evidence="1">
    <location>
        <begin position="20"/>
        <end position="43"/>
    </location>
</feature>
<evidence type="ECO:0000313" key="3">
    <source>
        <dbReference type="Proteomes" id="UP001295794"/>
    </source>
</evidence>
<sequence>MDQLASFLLPIHLRLRLRAGVPGPSTSRNHQRQNHYLLRVARR</sequence>